<feature type="non-terminal residue" evidence="2">
    <location>
        <position position="211"/>
    </location>
</feature>
<keyword evidence="3" id="KW-1185">Reference proteome</keyword>
<protein>
    <submittedName>
        <fullName evidence="2">38146_t:CDS:1</fullName>
    </submittedName>
</protein>
<dbReference type="Proteomes" id="UP000789901">
    <property type="component" value="Unassembled WGS sequence"/>
</dbReference>
<dbReference type="EMBL" id="CAJVQB010077316">
    <property type="protein sequence ID" value="CAG8844851.1"/>
    <property type="molecule type" value="Genomic_DNA"/>
</dbReference>
<reference evidence="2 3" key="1">
    <citation type="submission" date="2021-06" db="EMBL/GenBank/DDBJ databases">
        <authorList>
            <person name="Kallberg Y."/>
            <person name="Tangrot J."/>
            <person name="Rosling A."/>
        </authorList>
    </citation>
    <scope>NUCLEOTIDE SEQUENCE [LARGE SCALE GENOMIC DNA]</scope>
    <source>
        <strain evidence="2 3">120-4 pot B 10/14</strain>
    </source>
</reference>
<evidence type="ECO:0000256" key="1">
    <source>
        <dbReference type="SAM" id="MobiDB-lite"/>
    </source>
</evidence>
<comment type="caution">
    <text evidence="2">The sequence shown here is derived from an EMBL/GenBank/DDBJ whole genome shotgun (WGS) entry which is preliminary data.</text>
</comment>
<name>A0ABN7X0J9_GIGMA</name>
<feature type="non-terminal residue" evidence="2">
    <location>
        <position position="1"/>
    </location>
</feature>
<evidence type="ECO:0000313" key="2">
    <source>
        <dbReference type="EMBL" id="CAG8844851.1"/>
    </source>
</evidence>
<accession>A0ABN7X0J9</accession>
<gene>
    <name evidence="2" type="ORF">GMARGA_LOCUS37331</name>
</gene>
<evidence type="ECO:0000313" key="3">
    <source>
        <dbReference type="Proteomes" id="UP000789901"/>
    </source>
</evidence>
<organism evidence="2 3">
    <name type="scientific">Gigaspora margarita</name>
    <dbReference type="NCBI Taxonomy" id="4874"/>
    <lineage>
        <taxon>Eukaryota</taxon>
        <taxon>Fungi</taxon>
        <taxon>Fungi incertae sedis</taxon>
        <taxon>Mucoromycota</taxon>
        <taxon>Glomeromycotina</taxon>
        <taxon>Glomeromycetes</taxon>
        <taxon>Diversisporales</taxon>
        <taxon>Gigasporaceae</taxon>
        <taxon>Gigaspora</taxon>
    </lineage>
</organism>
<sequence>NSNIDIERCSNFLPSSEQLLALAKGHINYNELLENQTKNIIELQISQFLCGITTKNSKPYSWKLLKNALSAINQHLQNIKPGWHYILHNKNELPSVTRGGEHINLHILQIVDTPDSIVLRKVQQKNNQEGIEKNQFDLTIPFPSDPQGVAGPNSDIRNIGVPENTSRAISGYKSSSGCYAYAKPTDNHNRNTLANHTSSDIDKNSAKITSE</sequence>
<feature type="region of interest" description="Disordered" evidence="1">
    <location>
        <begin position="185"/>
        <end position="211"/>
    </location>
</feature>
<feature type="compositionally biased region" description="Basic and acidic residues" evidence="1">
    <location>
        <begin position="199"/>
        <end position="211"/>
    </location>
</feature>
<proteinExistence type="predicted"/>